<dbReference type="GO" id="GO:0006406">
    <property type="term" value="P:mRNA export from nucleus"/>
    <property type="evidence" value="ECO:0007669"/>
    <property type="project" value="InterPro"/>
</dbReference>
<dbReference type="SMART" id="SM00320">
    <property type="entry name" value="WD40"/>
    <property type="match status" value="6"/>
</dbReference>
<accession>A0A423W2V0</accession>
<dbReference type="AlphaFoldDB" id="A0A423W2V0"/>
<sequence length="531" mass="58340">MAPLKPRISATKDRFSAHFSQQKPQAYSDTTSSRAVSSHNLIATGAADKTLRVWNPEKPNVRFSTELKGHAAPIEKVAFNPVKDAELCSVSSDGVVKFWDVRTKNCVNEVKGLGDAFTLAWHPDGESLVVGNKDDNIHVLSPTQPTPLSSHQEPVQTNQISFCWGGKNVFASTGDGEVRMLSYPDFTPALRYDYDRASIDGPGSSNEYMMKGHTSSCLSVELSPNARYLASGGTDSVICLWDTQDWICQRTFTDMVGPVKSLSFTFDGFYVCGGSDEGTGIEVYHCDSGERIHTFKTASPSPVVAWAPTRYMLAYSDLGQLRIIEAQHIDRKSSENALRNAPYFRAWYLSCQNAVTYAFLVSEFLNANNLRHINTSSSSQTTLVRLGILLEGLVEGLVALQALLVIAVILIETREGIVGGGIVRVDGVRSAYHQIAPSEAENVQEALEEGIDDVHKFRKHVFEDISGAFRVWVGKYWLVKFEEGVHDGVHLLNVLRRLDDPATELVTVVTLITCNTLDIADVVVDFGVLGA</sequence>
<dbReference type="InterPro" id="IPR015943">
    <property type="entry name" value="WD40/YVTN_repeat-like_dom_sf"/>
</dbReference>
<organism evidence="6 7">
    <name type="scientific">Cytospora chrysosperma</name>
    <name type="common">Cytospora canker fungus</name>
    <name type="synonym">Sphaeria chrysosperma</name>
    <dbReference type="NCBI Taxonomy" id="252740"/>
    <lineage>
        <taxon>Eukaryota</taxon>
        <taxon>Fungi</taxon>
        <taxon>Dikarya</taxon>
        <taxon>Ascomycota</taxon>
        <taxon>Pezizomycotina</taxon>
        <taxon>Sordariomycetes</taxon>
        <taxon>Sordariomycetidae</taxon>
        <taxon>Diaporthales</taxon>
        <taxon>Cytosporaceae</taxon>
        <taxon>Cytospora</taxon>
    </lineage>
</organism>
<proteinExistence type="inferred from homology"/>
<dbReference type="InterPro" id="IPR019775">
    <property type="entry name" value="WD40_repeat_CS"/>
</dbReference>
<evidence type="ECO:0000313" key="6">
    <source>
        <dbReference type="EMBL" id="ROV97652.1"/>
    </source>
</evidence>
<reference evidence="6 7" key="1">
    <citation type="submission" date="2015-09" db="EMBL/GenBank/DDBJ databases">
        <title>Host preference determinants of Valsa canker pathogens revealed by comparative genomics.</title>
        <authorList>
            <person name="Yin Z."/>
            <person name="Huang L."/>
        </authorList>
    </citation>
    <scope>NUCLEOTIDE SEQUENCE [LARGE SCALE GENOMIC DNA]</scope>
    <source>
        <strain evidence="6 7">YSFL</strain>
    </source>
</reference>
<feature type="compositionally biased region" description="Polar residues" evidence="5">
    <location>
        <begin position="18"/>
        <end position="32"/>
    </location>
</feature>
<comment type="similarity">
    <text evidence="3">Belongs to the THOC3 family.</text>
</comment>
<gene>
    <name evidence="6" type="ORF">VSDG_04589</name>
</gene>
<dbReference type="SUPFAM" id="SSF50978">
    <property type="entry name" value="WD40 repeat-like"/>
    <property type="match status" value="1"/>
</dbReference>
<protein>
    <submittedName>
        <fullName evidence="6">Uncharacterized protein</fullName>
    </submittedName>
</protein>
<dbReference type="PROSITE" id="PS50294">
    <property type="entry name" value="WD_REPEATS_REGION"/>
    <property type="match status" value="2"/>
</dbReference>
<evidence type="ECO:0000313" key="7">
    <source>
        <dbReference type="Proteomes" id="UP000284375"/>
    </source>
</evidence>
<dbReference type="GO" id="GO:0000445">
    <property type="term" value="C:THO complex part of transcription export complex"/>
    <property type="evidence" value="ECO:0007669"/>
    <property type="project" value="TreeGrafter"/>
</dbReference>
<evidence type="ECO:0000256" key="3">
    <source>
        <dbReference type="ARBA" id="ARBA00046343"/>
    </source>
</evidence>
<feature type="repeat" description="WD" evidence="4">
    <location>
        <begin position="210"/>
        <end position="242"/>
    </location>
</feature>
<dbReference type="Proteomes" id="UP000284375">
    <property type="component" value="Unassembled WGS sequence"/>
</dbReference>
<dbReference type="InterPro" id="IPR036322">
    <property type="entry name" value="WD40_repeat_dom_sf"/>
</dbReference>
<dbReference type="PANTHER" id="PTHR22839">
    <property type="entry name" value="THO COMPLEX SUBUNIT 3 THO3"/>
    <property type="match status" value="1"/>
</dbReference>
<comment type="caution">
    <text evidence="6">The sequence shown here is derived from an EMBL/GenBank/DDBJ whole genome shotgun (WGS) entry which is preliminary data.</text>
</comment>
<dbReference type="PRINTS" id="PR00320">
    <property type="entry name" value="GPROTEINBRPT"/>
</dbReference>
<dbReference type="OrthoDB" id="340259at2759"/>
<evidence type="ECO:0000256" key="2">
    <source>
        <dbReference type="ARBA" id="ARBA00022737"/>
    </source>
</evidence>
<name>A0A423W2V0_CYTCH</name>
<dbReference type="InterPro" id="IPR020472">
    <property type="entry name" value="WD40_PAC1"/>
</dbReference>
<evidence type="ECO:0000256" key="1">
    <source>
        <dbReference type="ARBA" id="ARBA00022574"/>
    </source>
</evidence>
<dbReference type="Pfam" id="PF00400">
    <property type="entry name" value="WD40"/>
    <property type="match status" value="3"/>
</dbReference>
<dbReference type="PANTHER" id="PTHR22839:SF0">
    <property type="entry name" value="THO COMPLEX SUBUNIT 3"/>
    <property type="match status" value="1"/>
</dbReference>
<feature type="repeat" description="WD" evidence="4">
    <location>
        <begin position="67"/>
        <end position="109"/>
    </location>
</feature>
<dbReference type="STRING" id="252740.A0A423W2V0"/>
<evidence type="ECO:0000256" key="5">
    <source>
        <dbReference type="SAM" id="MobiDB-lite"/>
    </source>
</evidence>
<dbReference type="PROSITE" id="PS00678">
    <property type="entry name" value="WD_REPEATS_1"/>
    <property type="match status" value="1"/>
</dbReference>
<dbReference type="EMBL" id="LJZO01000016">
    <property type="protein sequence ID" value="ROV97652.1"/>
    <property type="molecule type" value="Genomic_DNA"/>
</dbReference>
<dbReference type="InterPro" id="IPR001680">
    <property type="entry name" value="WD40_rpt"/>
</dbReference>
<dbReference type="Gene3D" id="2.130.10.10">
    <property type="entry name" value="YVTN repeat-like/Quinoprotein amine dehydrogenase"/>
    <property type="match status" value="2"/>
</dbReference>
<keyword evidence="1 4" id="KW-0853">WD repeat</keyword>
<keyword evidence="2" id="KW-0677">Repeat</keyword>
<dbReference type="PROSITE" id="PS50082">
    <property type="entry name" value="WD_REPEATS_2"/>
    <property type="match status" value="2"/>
</dbReference>
<dbReference type="FunFam" id="2.130.10.10:FF:000870">
    <property type="entry name" value="WD repeat-containing protein"/>
    <property type="match status" value="1"/>
</dbReference>
<dbReference type="InterPro" id="IPR040132">
    <property type="entry name" value="Tex1/THOC3"/>
</dbReference>
<feature type="region of interest" description="Disordered" evidence="5">
    <location>
        <begin position="1"/>
        <end position="32"/>
    </location>
</feature>
<evidence type="ECO:0000256" key="4">
    <source>
        <dbReference type="PROSITE-ProRule" id="PRU00221"/>
    </source>
</evidence>
<keyword evidence="7" id="KW-1185">Reference proteome</keyword>